<organism evidence="1 2">
    <name type="scientific">Stieleria varia</name>
    <dbReference type="NCBI Taxonomy" id="2528005"/>
    <lineage>
        <taxon>Bacteria</taxon>
        <taxon>Pseudomonadati</taxon>
        <taxon>Planctomycetota</taxon>
        <taxon>Planctomycetia</taxon>
        <taxon>Pirellulales</taxon>
        <taxon>Pirellulaceae</taxon>
        <taxon>Stieleria</taxon>
    </lineage>
</organism>
<accession>A0A5C6A5Y8</accession>
<gene>
    <name evidence="1" type="ORF">Pla52n_53020</name>
</gene>
<dbReference type="Gene3D" id="3.40.50.300">
    <property type="entry name" value="P-loop containing nucleotide triphosphate hydrolases"/>
    <property type="match status" value="1"/>
</dbReference>
<proteinExistence type="predicted"/>
<reference evidence="1 2" key="1">
    <citation type="submission" date="2019-02" db="EMBL/GenBank/DDBJ databases">
        <title>Deep-cultivation of Planctomycetes and their phenomic and genomic characterization uncovers novel biology.</title>
        <authorList>
            <person name="Wiegand S."/>
            <person name="Jogler M."/>
            <person name="Boedeker C."/>
            <person name="Pinto D."/>
            <person name="Vollmers J."/>
            <person name="Rivas-Marin E."/>
            <person name="Kohn T."/>
            <person name="Peeters S.H."/>
            <person name="Heuer A."/>
            <person name="Rast P."/>
            <person name="Oberbeckmann S."/>
            <person name="Bunk B."/>
            <person name="Jeske O."/>
            <person name="Meyerdierks A."/>
            <person name="Storesund J.E."/>
            <person name="Kallscheuer N."/>
            <person name="Luecker S."/>
            <person name="Lage O.M."/>
            <person name="Pohl T."/>
            <person name="Merkel B.J."/>
            <person name="Hornburger P."/>
            <person name="Mueller R.-W."/>
            <person name="Bruemmer F."/>
            <person name="Labrenz M."/>
            <person name="Spormann A.M."/>
            <person name="Op Den Camp H."/>
            <person name="Overmann J."/>
            <person name="Amann R."/>
            <person name="Jetten M.S.M."/>
            <person name="Mascher T."/>
            <person name="Medema M.H."/>
            <person name="Devos D.P."/>
            <person name="Kaster A.-K."/>
            <person name="Ovreas L."/>
            <person name="Rohde M."/>
            <person name="Galperin M.Y."/>
            <person name="Jogler C."/>
        </authorList>
    </citation>
    <scope>NUCLEOTIDE SEQUENCE [LARGE SCALE GENOMIC DNA]</scope>
    <source>
        <strain evidence="1 2">Pla52n</strain>
    </source>
</reference>
<dbReference type="OrthoDB" id="276523at2"/>
<dbReference type="EMBL" id="SJPN01000007">
    <property type="protein sequence ID" value="TWT94481.1"/>
    <property type="molecule type" value="Genomic_DNA"/>
</dbReference>
<comment type="caution">
    <text evidence="1">The sequence shown here is derived from an EMBL/GenBank/DDBJ whole genome shotgun (WGS) entry which is preliminary data.</text>
</comment>
<keyword evidence="1" id="KW-0418">Kinase</keyword>
<dbReference type="GO" id="GO:0016301">
    <property type="term" value="F:kinase activity"/>
    <property type="evidence" value="ECO:0007669"/>
    <property type="project" value="UniProtKB-KW"/>
</dbReference>
<dbReference type="SUPFAM" id="SSF52540">
    <property type="entry name" value="P-loop containing nucleoside triphosphate hydrolases"/>
    <property type="match status" value="1"/>
</dbReference>
<dbReference type="RefSeq" id="WP_146522338.1">
    <property type="nucleotide sequence ID" value="NZ_CP151726.1"/>
</dbReference>
<dbReference type="InterPro" id="IPR027417">
    <property type="entry name" value="P-loop_NTPase"/>
</dbReference>
<keyword evidence="1" id="KW-0808">Transferase</keyword>
<dbReference type="Proteomes" id="UP000320176">
    <property type="component" value="Unassembled WGS sequence"/>
</dbReference>
<evidence type="ECO:0000313" key="1">
    <source>
        <dbReference type="EMBL" id="TWT94481.1"/>
    </source>
</evidence>
<dbReference type="Pfam" id="PF13189">
    <property type="entry name" value="Cytidylate_kin2"/>
    <property type="match status" value="1"/>
</dbReference>
<dbReference type="AlphaFoldDB" id="A0A5C6A5Y8"/>
<name>A0A5C6A5Y8_9BACT</name>
<sequence>MTIYVPGIERKAELNIQRWLQAEKTNQRFSQDNLHRHVGPYLALSREAGAGGSEVARKVAERLKWDVLDQEIVDYMEEHYGTPRCLIRRVDERHENWLSSMITAQIGGLGYSECTYTHRVAKLLMLAASHGDVVIVGRGATFILPRHRGLSVRIVAALDHRIERVMKRRGISEKEAHRYVLETDHARSMYIKSHFGQNAADPHVYDLVLNAGKDSLDDVVDTIVDSMGHFVQKQKTA</sequence>
<evidence type="ECO:0000313" key="2">
    <source>
        <dbReference type="Proteomes" id="UP000320176"/>
    </source>
</evidence>
<protein>
    <submittedName>
        <fullName evidence="1">Cytidylate kinase</fullName>
    </submittedName>
</protein>
<keyword evidence="2" id="KW-1185">Reference proteome</keyword>